<evidence type="ECO:0000256" key="5">
    <source>
        <dbReference type="SAM" id="MobiDB-lite"/>
    </source>
</evidence>
<comment type="subcellular location">
    <subcellularLocation>
        <location evidence="1">Membrane</location>
        <topology evidence="1">Multi-pass membrane protein</topology>
    </subcellularLocation>
</comment>
<feature type="region of interest" description="Disordered" evidence="5">
    <location>
        <begin position="352"/>
        <end position="402"/>
    </location>
</feature>
<feature type="compositionally biased region" description="Basic and acidic residues" evidence="5">
    <location>
        <begin position="384"/>
        <end position="400"/>
    </location>
</feature>
<dbReference type="Pfam" id="PF13620">
    <property type="entry name" value="CarboxypepD_reg"/>
    <property type="match status" value="1"/>
</dbReference>
<evidence type="ECO:0000256" key="1">
    <source>
        <dbReference type="ARBA" id="ARBA00004141"/>
    </source>
</evidence>
<feature type="transmembrane region" description="Helical" evidence="6">
    <location>
        <begin position="41"/>
        <end position="59"/>
    </location>
</feature>
<dbReference type="InterPro" id="IPR008969">
    <property type="entry name" value="CarboxyPept-like_regulatory"/>
</dbReference>
<dbReference type="PANTHER" id="PTHR43077:SF10">
    <property type="entry name" value="TRANSPORT PERMEASE PROTEIN"/>
    <property type="match status" value="1"/>
</dbReference>
<keyword evidence="4 6" id="KW-0472">Membrane</keyword>
<evidence type="ECO:0000256" key="2">
    <source>
        <dbReference type="ARBA" id="ARBA00022692"/>
    </source>
</evidence>
<feature type="transmembrane region" description="Helical" evidence="6">
    <location>
        <begin position="231"/>
        <end position="250"/>
    </location>
</feature>
<comment type="caution">
    <text evidence="7">The sequence shown here is derived from an EMBL/GenBank/DDBJ whole genome shotgun (WGS) entry which is preliminary data.</text>
</comment>
<gene>
    <name evidence="7" type="ORF">JW613_01805</name>
</gene>
<dbReference type="EMBL" id="JAFFZM010000001">
    <property type="protein sequence ID" value="MBO8197053.1"/>
    <property type="molecule type" value="Genomic_DNA"/>
</dbReference>
<dbReference type="InterPro" id="IPR051328">
    <property type="entry name" value="T7SS_ABC-Transporter"/>
</dbReference>
<organism evidence="7 8">
    <name type="scientific">Streptomyces smyrnaeus</name>
    <dbReference type="NCBI Taxonomy" id="1387713"/>
    <lineage>
        <taxon>Bacteria</taxon>
        <taxon>Bacillati</taxon>
        <taxon>Actinomycetota</taxon>
        <taxon>Actinomycetes</taxon>
        <taxon>Kitasatosporales</taxon>
        <taxon>Streptomycetaceae</taxon>
        <taxon>Streptomyces</taxon>
    </lineage>
</organism>
<reference evidence="7 8" key="1">
    <citation type="submission" date="2021-02" db="EMBL/GenBank/DDBJ databases">
        <title>Streptomyces spirodelae sp. nov., isolated from duckweed.</title>
        <authorList>
            <person name="Saimee Y."/>
            <person name="Duangmal K."/>
        </authorList>
    </citation>
    <scope>NUCLEOTIDE SEQUENCE [LARGE SCALE GENOMIC DNA]</scope>
    <source>
        <strain evidence="7 8">DSM 42105</strain>
    </source>
</reference>
<protein>
    <submittedName>
        <fullName evidence="7">Carboxypeptidase regulatory-like domain-containing protein</fullName>
    </submittedName>
</protein>
<keyword evidence="3 6" id="KW-1133">Transmembrane helix</keyword>
<dbReference type="Proteomes" id="UP000721954">
    <property type="component" value="Unassembled WGS sequence"/>
</dbReference>
<name>A0ABS3XNR1_9ACTN</name>
<dbReference type="PANTHER" id="PTHR43077">
    <property type="entry name" value="TRANSPORT PERMEASE YVFS-RELATED"/>
    <property type="match status" value="1"/>
</dbReference>
<evidence type="ECO:0000256" key="4">
    <source>
        <dbReference type="ARBA" id="ARBA00023136"/>
    </source>
</evidence>
<accession>A0ABS3XNR1</accession>
<feature type="transmembrane region" description="Helical" evidence="6">
    <location>
        <begin position="201"/>
        <end position="219"/>
    </location>
</feature>
<feature type="transmembrane region" description="Helical" evidence="6">
    <location>
        <begin position="313"/>
        <end position="336"/>
    </location>
</feature>
<evidence type="ECO:0000256" key="6">
    <source>
        <dbReference type="SAM" id="Phobius"/>
    </source>
</evidence>
<dbReference type="SUPFAM" id="SSF49464">
    <property type="entry name" value="Carboxypeptidase regulatory domain-like"/>
    <property type="match status" value="1"/>
</dbReference>
<evidence type="ECO:0000313" key="8">
    <source>
        <dbReference type="Proteomes" id="UP000721954"/>
    </source>
</evidence>
<feature type="transmembrane region" description="Helical" evidence="6">
    <location>
        <begin position="262"/>
        <end position="286"/>
    </location>
</feature>
<keyword evidence="8" id="KW-1185">Reference proteome</keyword>
<evidence type="ECO:0000256" key="3">
    <source>
        <dbReference type="ARBA" id="ARBA00022989"/>
    </source>
</evidence>
<proteinExistence type="predicted"/>
<dbReference type="GeneID" id="96257321"/>
<keyword evidence="2 6" id="KW-0812">Transmembrane</keyword>
<feature type="region of interest" description="Disordered" evidence="5">
    <location>
        <begin position="1"/>
        <end position="27"/>
    </location>
</feature>
<evidence type="ECO:0000313" key="7">
    <source>
        <dbReference type="EMBL" id="MBO8197053.1"/>
    </source>
</evidence>
<dbReference type="Gene3D" id="2.60.40.1120">
    <property type="entry name" value="Carboxypeptidase-like, regulatory domain"/>
    <property type="match status" value="1"/>
</dbReference>
<dbReference type="RefSeq" id="WP_209208900.1">
    <property type="nucleotide sequence ID" value="NZ_JAFFZM010000001.1"/>
</dbReference>
<feature type="transmembrane region" description="Helical" evidence="6">
    <location>
        <begin position="170"/>
        <end position="189"/>
    </location>
</feature>
<sequence>MAENAENAGNTAHAKGKADPESTGGGTSTLRATVRTLAETLWFPAFFFTGFLVCYLLPFHNPVPHHVEVAVAGPSAAQLEQALEHKSPGAFDIHQVADARAAQDAVTDREATAAYVPDAEHPKLYVAKADGYSLESVLQKTFTGVAQQSGGRLQVHEAAPTAPGDGMGTGLFYLVLACTIPSYVSVMMLLRATTLGRRKKVVTLVSIGVVESVVAFLVARSMEVVPNEPLAIPLIFLMTQAVALTSYGLVPFCKQFFPGVAMGLFVLLSMPSSGGAIPVQMVPGFFRALHPIMPMGNLIEALRGLFYFDGKDVWQHTLVICAWVLAGVALIALGAWKERRAARKEARAEETAAAAELSAEPPVEDPSFELPRPSAVAPHSRRAGLHEPDLTGRVTDEHGRPLPGVAITVTGTHGRELVRAITDQHGEYAAAGLPDQFVNVIASSPDRLAAVARLQIRDGHPIRHDFRLAPRPVPV</sequence>